<evidence type="ECO:0000313" key="6">
    <source>
        <dbReference type="EMBL" id="MCQ8186637.1"/>
    </source>
</evidence>
<dbReference type="GO" id="GO:0016054">
    <property type="term" value="P:organic acid catabolic process"/>
    <property type="evidence" value="ECO:0007669"/>
    <property type="project" value="UniProtKB-ARBA"/>
</dbReference>
<dbReference type="Pfam" id="PF14833">
    <property type="entry name" value="NAD_binding_11"/>
    <property type="match status" value="1"/>
</dbReference>
<organism evidence="6 7">
    <name type="scientific">Parvularcula maris</name>
    <dbReference type="NCBI Taxonomy" id="2965077"/>
    <lineage>
        <taxon>Bacteria</taxon>
        <taxon>Pseudomonadati</taxon>
        <taxon>Pseudomonadota</taxon>
        <taxon>Alphaproteobacteria</taxon>
        <taxon>Parvularculales</taxon>
        <taxon>Parvularculaceae</taxon>
        <taxon>Parvularcula</taxon>
    </lineage>
</organism>
<dbReference type="Gene3D" id="1.10.1040.10">
    <property type="entry name" value="N-(1-d-carboxylethyl)-l-norvaline Dehydrogenase, domain 2"/>
    <property type="match status" value="1"/>
</dbReference>
<name>A0A9X2LDT2_9PROT</name>
<keyword evidence="2" id="KW-0520">NAD</keyword>
<evidence type="ECO:0000256" key="3">
    <source>
        <dbReference type="PIRSR" id="PIRSR000103-1"/>
    </source>
</evidence>
<accession>A0A9X2LDT2</accession>
<dbReference type="PANTHER" id="PTHR43580">
    <property type="entry name" value="OXIDOREDUCTASE GLYR1-RELATED"/>
    <property type="match status" value="1"/>
</dbReference>
<proteinExistence type="predicted"/>
<dbReference type="Pfam" id="PF03446">
    <property type="entry name" value="NAD_binding_2"/>
    <property type="match status" value="1"/>
</dbReference>
<evidence type="ECO:0000259" key="5">
    <source>
        <dbReference type="Pfam" id="PF14833"/>
    </source>
</evidence>
<evidence type="ECO:0000313" key="7">
    <source>
        <dbReference type="Proteomes" id="UP001142610"/>
    </source>
</evidence>
<dbReference type="InterPro" id="IPR015815">
    <property type="entry name" value="HIBADH-related"/>
</dbReference>
<gene>
    <name evidence="6" type="ORF">NOG11_14740</name>
</gene>
<dbReference type="GO" id="GO:0051287">
    <property type="term" value="F:NAD binding"/>
    <property type="evidence" value="ECO:0007669"/>
    <property type="project" value="InterPro"/>
</dbReference>
<keyword evidence="7" id="KW-1185">Reference proteome</keyword>
<feature type="domain" description="6-phosphogluconate dehydrogenase NADP-binding" evidence="4">
    <location>
        <begin position="3"/>
        <end position="162"/>
    </location>
</feature>
<dbReference type="InterPro" id="IPR008927">
    <property type="entry name" value="6-PGluconate_DH-like_C_sf"/>
</dbReference>
<keyword evidence="1" id="KW-0560">Oxidoreductase</keyword>
<dbReference type="InterPro" id="IPR029154">
    <property type="entry name" value="HIBADH-like_NADP-bd"/>
</dbReference>
<dbReference type="InterPro" id="IPR002204">
    <property type="entry name" value="3-OH-isobutyrate_DH-rel_CS"/>
</dbReference>
<comment type="caution">
    <text evidence="6">The sequence shown here is derived from an EMBL/GenBank/DDBJ whole genome shotgun (WGS) entry which is preliminary data.</text>
</comment>
<evidence type="ECO:0000259" key="4">
    <source>
        <dbReference type="Pfam" id="PF03446"/>
    </source>
</evidence>
<protein>
    <submittedName>
        <fullName evidence="6">NAD(P)-dependent oxidoreductase</fullName>
    </submittedName>
</protein>
<dbReference type="PROSITE" id="PS00895">
    <property type="entry name" value="3_HYDROXYISOBUT_DH"/>
    <property type="match status" value="1"/>
</dbReference>
<dbReference type="PANTHER" id="PTHR43580:SF2">
    <property type="entry name" value="CYTOKINE-LIKE NUCLEAR FACTOR N-PAC"/>
    <property type="match status" value="1"/>
</dbReference>
<dbReference type="InterPro" id="IPR013328">
    <property type="entry name" value="6PGD_dom2"/>
</dbReference>
<dbReference type="AlphaFoldDB" id="A0A9X2LDT2"/>
<dbReference type="RefSeq" id="WP_256620575.1">
    <property type="nucleotide sequence ID" value="NZ_JANIBC010000026.1"/>
</dbReference>
<dbReference type="InterPro" id="IPR051265">
    <property type="entry name" value="HIBADH-related_NP60_sf"/>
</dbReference>
<dbReference type="GO" id="GO:0016491">
    <property type="term" value="F:oxidoreductase activity"/>
    <property type="evidence" value="ECO:0007669"/>
    <property type="project" value="UniProtKB-KW"/>
</dbReference>
<feature type="domain" description="3-hydroxyisobutyrate dehydrogenase-like NAD-binding" evidence="5">
    <location>
        <begin position="165"/>
        <end position="285"/>
    </location>
</feature>
<feature type="active site" evidence="3">
    <location>
        <position position="171"/>
    </location>
</feature>
<dbReference type="InterPro" id="IPR006115">
    <property type="entry name" value="6PGDH_NADP-bd"/>
</dbReference>
<evidence type="ECO:0000256" key="1">
    <source>
        <dbReference type="ARBA" id="ARBA00023002"/>
    </source>
</evidence>
<dbReference type="Gene3D" id="3.40.50.720">
    <property type="entry name" value="NAD(P)-binding Rossmann-like Domain"/>
    <property type="match status" value="1"/>
</dbReference>
<dbReference type="SUPFAM" id="SSF51735">
    <property type="entry name" value="NAD(P)-binding Rossmann-fold domains"/>
    <property type="match status" value="1"/>
</dbReference>
<evidence type="ECO:0000256" key="2">
    <source>
        <dbReference type="ARBA" id="ARBA00023027"/>
    </source>
</evidence>
<dbReference type="SUPFAM" id="SSF48179">
    <property type="entry name" value="6-phosphogluconate dehydrogenase C-terminal domain-like"/>
    <property type="match status" value="1"/>
</dbReference>
<dbReference type="InterPro" id="IPR036291">
    <property type="entry name" value="NAD(P)-bd_dom_sf"/>
</dbReference>
<dbReference type="Proteomes" id="UP001142610">
    <property type="component" value="Unassembled WGS sequence"/>
</dbReference>
<sequence length="292" mass="29721">MNKIAFLGLGAMGSRMAARFVEAGYGVNVWNRSAGAGCPLEAKGAICHPSPAAAARNADLVFSMVRDDAASEAVWLGEAGALSAMRADAVGIECSTLSVPHVRRLAERFKAAGRAFLDAPLAGSRPQAEAGSLIFFVGGEADDLDRARPALGAMGSAVHHAGGHGAGATVKLMVNALFGAQLAMMAELIGLAERSGIDPARSVEIVGTTPVCSPAAKLASEAMLAGAFAPAFPIDLVAKDFDLAEASARAAGARVPVTKASGGAYREAVRQGYGEDNITGIMQLYAKGSDHA</sequence>
<reference evidence="6" key="1">
    <citation type="submission" date="2022-07" db="EMBL/GenBank/DDBJ databases">
        <title>Parvularcula maris sp. nov., an algicidal bacterium isolated from seawater.</title>
        <authorList>
            <person name="Li F."/>
        </authorList>
    </citation>
    <scope>NUCLEOTIDE SEQUENCE</scope>
    <source>
        <strain evidence="6">BGMRC 0090</strain>
    </source>
</reference>
<dbReference type="PIRSF" id="PIRSF000103">
    <property type="entry name" value="HIBADH"/>
    <property type="match status" value="1"/>
</dbReference>
<dbReference type="GO" id="GO:0050661">
    <property type="term" value="F:NADP binding"/>
    <property type="evidence" value="ECO:0007669"/>
    <property type="project" value="InterPro"/>
</dbReference>
<dbReference type="EMBL" id="JANIBC010000026">
    <property type="protein sequence ID" value="MCQ8186637.1"/>
    <property type="molecule type" value="Genomic_DNA"/>
</dbReference>